<reference evidence="3 4" key="1">
    <citation type="submission" date="2016-08" db="EMBL/GenBank/DDBJ databases">
        <title>Complete genome sequence of Streptomyces agglomeratus strain 6-3-2, a novel anti-MRSA actinomycete isolated from Wuli of Tebit, China.</title>
        <authorList>
            <person name="Chen X."/>
        </authorList>
    </citation>
    <scope>NUCLEOTIDE SEQUENCE [LARGE SCALE GENOMIC DNA]</scope>
    <source>
        <strain evidence="3 4">6-3-2</strain>
    </source>
</reference>
<sequence length="61" mass="5946">MRIRTAFAAFGLPAALVADAGGITAADDPGGINTVTGNGASQIYGDTSTQPGLVQGTPSQP</sequence>
<evidence type="ECO:0000256" key="2">
    <source>
        <dbReference type="SAM" id="SignalP"/>
    </source>
</evidence>
<feature type="region of interest" description="Disordered" evidence="1">
    <location>
        <begin position="37"/>
        <end position="61"/>
    </location>
</feature>
<feature type="chain" id="PRO_5038719473" description="Chaplin domain-containing protein" evidence="2">
    <location>
        <begin position="21"/>
        <end position="61"/>
    </location>
</feature>
<keyword evidence="4" id="KW-1185">Reference proteome</keyword>
<proteinExistence type="predicted"/>
<dbReference type="RefSeq" id="WP_069774693.1">
    <property type="nucleotide sequence ID" value="NZ_MEHI01000001.1"/>
</dbReference>
<keyword evidence="2" id="KW-0732">Signal</keyword>
<name>A0A1E5PGW8_9ACTN</name>
<feature type="signal peptide" evidence="2">
    <location>
        <begin position="1"/>
        <end position="20"/>
    </location>
</feature>
<evidence type="ECO:0000313" key="3">
    <source>
        <dbReference type="EMBL" id="OEJ28772.1"/>
    </source>
</evidence>
<dbReference type="AlphaFoldDB" id="A0A1E5PGW8"/>
<evidence type="ECO:0008006" key="5">
    <source>
        <dbReference type="Google" id="ProtNLM"/>
    </source>
</evidence>
<comment type="caution">
    <text evidence="3">The sequence shown here is derived from an EMBL/GenBank/DDBJ whole genome shotgun (WGS) entry which is preliminary data.</text>
</comment>
<evidence type="ECO:0000256" key="1">
    <source>
        <dbReference type="SAM" id="MobiDB-lite"/>
    </source>
</evidence>
<organism evidence="3 4">
    <name type="scientific">Streptomyces agglomeratus</name>
    <dbReference type="NCBI Taxonomy" id="285458"/>
    <lineage>
        <taxon>Bacteria</taxon>
        <taxon>Bacillati</taxon>
        <taxon>Actinomycetota</taxon>
        <taxon>Actinomycetes</taxon>
        <taxon>Kitasatosporales</taxon>
        <taxon>Streptomycetaceae</taxon>
        <taxon>Streptomyces</taxon>
    </lineage>
</organism>
<gene>
    <name evidence="3" type="ORF">AS594_34340</name>
</gene>
<protein>
    <recommendedName>
        <fullName evidence="5">Chaplin domain-containing protein</fullName>
    </recommendedName>
</protein>
<evidence type="ECO:0000313" key="4">
    <source>
        <dbReference type="Proteomes" id="UP000095759"/>
    </source>
</evidence>
<accession>A0A1E5PGW8</accession>
<dbReference type="EMBL" id="MEHJ01000001">
    <property type="protein sequence ID" value="OEJ28772.1"/>
    <property type="molecule type" value="Genomic_DNA"/>
</dbReference>
<dbReference type="Proteomes" id="UP000095759">
    <property type="component" value="Unassembled WGS sequence"/>
</dbReference>